<dbReference type="PROSITE" id="PS51257">
    <property type="entry name" value="PROKAR_LIPOPROTEIN"/>
    <property type="match status" value="1"/>
</dbReference>
<proteinExistence type="inferred from homology"/>
<feature type="domain" description="Superoxide dismutase copper/zinc binding" evidence="3">
    <location>
        <begin position="60"/>
        <end position="190"/>
    </location>
</feature>
<organism evidence="4 5">
    <name type="scientific">Candidatus Ornithobacterium hominis</name>
    <dbReference type="NCBI Taxonomy" id="2497989"/>
    <lineage>
        <taxon>Bacteria</taxon>
        <taxon>Pseudomonadati</taxon>
        <taxon>Bacteroidota</taxon>
        <taxon>Flavobacteriia</taxon>
        <taxon>Flavobacteriales</taxon>
        <taxon>Weeksellaceae</taxon>
        <taxon>Ornithobacterium</taxon>
    </lineage>
</organism>
<evidence type="ECO:0000259" key="3">
    <source>
        <dbReference type="Pfam" id="PF00080"/>
    </source>
</evidence>
<dbReference type="SUPFAM" id="SSF49329">
    <property type="entry name" value="Cu,Zn superoxide dismutase-like"/>
    <property type="match status" value="1"/>
</dbReference>
<dbReference type="InterPro" id="IPR036423">
    <property type="entry name" value="SOD-like_Cu/Zn_dom_sf"/>
</dbReference>
<dbReference type="Pfam" id="PF00080">
    <property type="entry name" value="Sod_Cu"/>
    <property type="match status" value="1"/>
</dbReference>
<evidence type="ECO:0000313" key="4">
    <source>
        <dbReference type="EMBL" id="SZD72330.1"/>
    </source>
</evidence>
<keyword evidence="4" id="KW-0560">Oxidoreductase</keyword>
<dbReference type="InterPro" id="IPR001424">
    <property type="entry name" value="SOD_Cu_Zn_dom"/>
</dbReference>
<dbReference type="GO" id="GO:0005507">
    <property type="term" value="F:copper ion binding"/>
    <property type="evidence" value="ECO:0007669"/>
    <property type="project" value="InterPro"/>
</dbReference>
<dbReference type="EC" id="1.15.1.1" evidence="4"/>
<dbReference type="RefSeq" id="WP_119059173.1">
    <property type="nucleotide sequence ID" value="NZ_UNSC01000003.1"/>
</dbReference>
<evidence type="ECO:0000256" key="1">
    <source>
        <dbReference type="ARBA" id="ARBA00010457"/>
    </source>
</evidence>
<protein>
    <submittedName>
        <fullName evidence="4">Superoxide dismutase [Cu-Zn]</fullName>
        <ecNumber evidence="4">1.15.1.1</ecNumber>
    </submittedName>
</protein>
<name>A0A383TYK3_9FLAO</name>
<dbReference type="OrthoDB" id="9792957at2"/>
<dbReference type="PANTHER" id="PTHR10003">
    <property type="entry name" value="SUPEROXIDE DISMUTASE CU-ZN -RELATED"/>
    <property type="match status" value="1"/>
</dbReference>
<dbReference type="GO" id="GO:0004784">
    <property type="term" value="F:superoxide dismutase activity"/>
    <property type="evidence" value="ECO:0007669"/>
    <property type="project" value="UniProtKB-EC"/>
</dbReference>
<dbReference type="PRINTS" id="PR00068">
    <property type="entry name" value="CUZNDISMTASE"/>
</dbReference>
<feature type="chain" id="PRO_5016921279" evidence="2">
    <location>
        <begin position="20"/>
        <end position="191"/>
    </location>
</feature>
<keyword evidence="5" id="KW-1185">Reference proteome</keyword>
<dbReference type="AlphaFoldDB" id="A0A383TYK3"/>
<sequence length="191" mass="19951">MKKLVLGISLASMFFAVQSCEKKNEAQNTNNEIVVPSEDSEMGVVSEVIVPLSSKSGSSVAGSATFTQSGNEVTLKVDVTGLKGSEHAIHIHENGDCSADDGSSAGGHWNPTGDDHGKWGEGDFHYGDIGNLVADAEGKSTLVFTTDKWTLEDNAENGLRGKSVIIHAKADDFTSQPSGAAGDRIACGVIK</sequence>
<keyword evidence="2" id="KW-0732">Signal</keyword>
<dbReference type="EMBL" id="UNSC01000003">
    <property type="protein sequence ID" value="SZD72330.1"/>
    <property type="molecule type" value="Genomic_DNA"/>
</dbReference>
<dbReference type="InterPro" id="IPR018152">
    <property type="entry name" value="SOD_Cu/Zn_BS"/>
</dbReference>
<feature type="signal peptide" evidence="2">
    <location>
        <begin position="1"/>
        <end position="19"/>
    </location>
</feature>
<dbReference type="InterPro" id="IPR024134">
    <property type="entry name" value="SOD_Cu/Zn_/chaperone"/>
</dbReference>
<evidence type="ECO:0000313" key="5">
    <source>
        <dbReference type="Proteomes" id="UP000262142"/>
    </source>
</evidence>
<dbReference type="Gene3D" id="2.60.40.200">
    <property type="entry name" value="Superoxide dismutase, copper/zinc binding domain"/>
    <property type="match status" value="1"/>
</dbReference>
<evidence type="ECO:0000256" key="2">
    <source>
        <dbReference type="SAM" id="SignalP"/>
    </source>
</evidence>
<dbReference type="Proteomes" id="UP000262142">
    <property type="component" value="Unassembled WGS sequence"/>
</dbReference>
<accession>A0A383TYK3</accession>
<dbReference type="PROSITE" id="PS00087">
    <property type="entry name" value="SOD_CU_ZN_1"/>
    <property type="match status" value="1"/>
</dbReference>
<comment type="similarity">
    <text evidence="1">Belongs to the Cu-Zn superoxide dismutase family.</text>
</comment>
<dbReference type="CDD" id="cd00305">
    <property type="entry name" value="Cu-Zn_Superoxide_Dismutase"/>
    <property type="match status" value="1"/>
</dbReference>
<reference evidence="4 5" key="1">
    <citation type="submission" date="2018-09" db="EMBL/GenBank/DDBJ databases">
        <authorList>
            <consortium name="Pathogen Informatics"/>
        </authorList>
    </citation>
    <scope>NUCLEOTIDE SEQUENCE [LARGE SCALE GENOMIC DNA]</scope>
    <source>
        <strain evidence="4 5">OH-22767</strain>
    </source>
</reference>
<gene>
    <name evidence="4" type="primary">sodC</name>
    <name evidence="4" type="ORF">SAMEA104719789_00770</name>
</gene>